<accession>A0A6A6EUP5</accession>
<dbReference type="OrthoDB" id="2196114at2759"/>
<feature type="compositionally biased region" description="Basic and acidic residues" evidence="3">
    <location>
        <begin position="331"/>
        <end position="341"/>
    </location>
</feature>
<dbReference type="EMBL" id="ML994613">
    <property type="protein sequence ID" value="KAF2193830.1"/>
    <property type="molecule type" value="Genomic_DNA"/>
</dbReference>
<keyword evidence="1" id="KW-0479">Metal-binding</keyword>
<evidence type="ECO:0000313" key="5">
    <source>
        <dbReference type="Proteomes" id="UP000800200"/>
    </source>
</evidence>
<gene>
    <name evidence="4" type="ORF">K469DRAFT_652497</name>
</gene>
<protein>
    <submittedName>
        <fullName evidence="4">Inhibitor of apoptosis repeat-containing protein</fullName>
    </submittedName>
</protein>
<dbReference type="InterPro" id="IPR001370">
    <property type="entry name" value="BIR_rpt"/>
</dbReference>
<evidence type="ECO:0000256" key="3">
    <source>
        <dbReference type="SAM" id="MobiDB-lite"/>
    </source>
</evidence>
<dbReference type="InterPro" id="IPR051190">
    <property type="entry name" value="Baculoviral_IAP"/>
</dbReference>
<feature type="compositionally biased region" description="Low complexity" evidence="3">
    <location>
        <begin position="225"/>
        <end position="241"/>
    </location>
</feature>
<dbReference type="PANTHER" id="PTHR46771">
    <property type="entry name" value="DETERIN"/>
    <property type="match status" value="1"/>
</dbReference>
<evidence type="ECO:0000256" key="2">
    <source>
        <dbReference type="ARBA" id="ARBA00022833"/>
    </source>
</evidence>
<dbReference type="GO" id="GO:0046872">
    <property type="term" value="F:metal ion binding"/>
    <property type="evidence" value="ECO:0007669"/>
    <property type="project" value="UniProtKB-KW"/>
</dbReference>
<reference evidence="4" key="1">
    <citation type="journal article" date="2020" name="Stud. Mycol.">
        <title>101 Dothideomycetes genomes: a test case for predicting lifestyles and emergence of pathogens.</title>
        <authorList>
            <person name="Haridas S."/>
            <person name="Albert R."/>
            <person name="Binder M."/>
            <person name="Bloem J."/>
            <person name="Labutti K."/>
            <person name="Salamov A."/>
            <person name="Andreopoulos B."/>
            <person name="Baker S."/>
            <person name="Barry K."/>
            <person name="Bills G."/>
            <person name="Bluhm B."/>
            <person name="Cannon C."/>
            <person name="Castanera R."/>
            <person name="Culley D."/>
            <person name="Daum C."/>
            <person name="Ezra D."/>
            <person name="Gonzalez J."/>
            <person name="Henrissat B."/>
            <person name="Kuo A."/>
            <person name="Liang C."/>
            <person name="Lipzen A."/>
            <person name="Lutzoni F."/>
            <person name="Magnuson J."/>
            <person name="Mondo S."/>
            <person name="Nolan M."/>
            <person name="Ohm R."/>
            <person name="Pangilinan J."/>
            <person name="Park H.-J."/>
            <person name="Ramirez L."/>
            <person name="Alfaro M."/>
            <person name="Sun H."/>
            <person name="Tritt A."/>
            <person name="Yoshinaga Y."/>
            <person name="Zwiers L.-H."/>
            <person name="Turgeon B."/>
            <person name="Goodwin S."/>
            <person name="Spatafora J."/>
            <person name="Crous P."/>
            <person name="Grigoriev I."/>
        </authorList>
    </citation>
    <scope>NUCLEOTIDE SEQUENCE</scope>
    <source>
        <strain evidence="4">CBS 207.26</strain>
    </source>
</reference>
<sequence>MKPSLAVYQARLDSFLARPKTRRASNRSKKPALPAAWPLPSPTPAELACAGFVWKPTTESPDNVICFCCNRQLDGWEASDNPAHEHLTHSPSCGFAITKCIQLRNGDPQRVEEDPLSQTMQNARRETFGDFWPLDSQAGFPSVDQMVDAGWCYDPSPEHHDGVTCPYCSLSLDEWDAGDNPLEEHRRRAQDCLFFSLKELYHPANIPFTTASINRAKAAARTSGKRASTTKKAPAKAPAKSRTTRAATKEPVEVAPVKAQVKATKRQAPKRGSVASTVSTLSTTRQTRGTKRSSEDVDHPPLNKKTRGTKRASEDVDHQPLNNKKTRGTKRTSEALDHQPEYTKPTRGTKRTSEDLEQQPECATETRENKRAKQISDALERGEWPSISSIRPESVFASTPSPPVTPSEITPINRRAPAANWEPINIDSIVNQKGDLVGLISDIMVDAGLDKGNLDVDMNNADAVLEAVKLGLTEEEKNMTVEQWVMYNAKRGEEKLRAECERLMAAFDAEAKKALVALDAIPVIDN</sequence>
<dbReference type="Gene3D" id="1.10.1170.10">
    <property type="entry name" value="Inhibitor Of Apoptosis Protein (2mihbC-IAP-1), Chain A"/>
    <property type="match status" value="2"/>
</dbReference>
<feature type="compositionally biased region" description="Basic and acidic residues" evidence="3">
    <location>
        <begin position="292"/>
        <end position="301"/>
    </location>
</feature>
<dbReference type="AlphaFoldDB" id="A0A6A6EUP5"/>
<dbReference type="SMART" id="SM00238">
    <property type="entry name" value="BIR"/>
    <property type="match status" value="2"/>
</dbReference>
<feature type="compositionally biased region" description="Low complexity" evidence="3">
    <location>
        <begin position="273"/>
        <end position="284"/>
    </location>
</feature>
<organism evidence="4 5">
    <name type="scientific">Zopfia rhizophila CBS 207.26</name>
    <dbReference type="NCBI Taxonomy" id="1314779"/>
    <lineage>
        <taxon>Eukaryota</taxon>
        <taxon>Fungi</taxon>
        <taxon>Dikarya</taxon>
        <taxon>Ascomycota</taxon>
        <taxon>Pezizomycotina</taxon>
        <taxon>Dothideomycetes</taxon>
        <taxon>Dothideomycetes incertae sedis</taxon>
        <taxon>Zopfiaceae</taxon>
        <taxon>Zopfia</taxon>
    </lineage>
</organism>
<keyword evidence="5" id="KW-1185">Reference proteome</keyword>
<proteinExistence type="predicted"/>
<keyword evidence="2" id="KW-0862">Zinc</keyword>
<dbReference type="SUPFAM" id="SSF57924">
    <property type="entry name" value="Inhibitor of apoptosis (IAP) repeat"/>
    <property type="match status" value="2"/>
</dbReference>
<evidence type="ECO:0000256" key="1">
    <source>
        <dbReference type="ARBA" id="ARBA00022723"/>
    </source>
</evidence>
<dbReference type="PROSITE" id="PS50143">
    <property type="entry name" value="BIR_REPEAT_2"/>
    <property type="match status" value="2"/>
</dbReference>
<dbReference type="Proteomes" id="UP000800200">
    <property type="component" value="Unassembled WGS sequence"/>
</dbReference>
<feature type="region of interest" description="Disordered" evidence="3">
    <location>
        <begin position="217"/>
        <end position="411"/>
    </location>
</feature>
<dbReference type="PANTHER" id="PTHR46771:SF5">
    <property type="entry name" value="DETERIN"/>
    <property type="match status" value="1"/>
</dbReference>
<name>A0A6A6EUP5_9PEZI</name>
<dbReference type="Pfam" id="PF00653">
    <property type="entry name" value="BIR"/>
    <property type="match status" value="2"/>
</dbReference>
<evidence type="ECO:0000313" key="4">
    <source>
        <dbReference type="EMBL" id="KAF2193830.1"/>
    </source>
</evidence>
<feature type="compositionally biased region" description="Polar residues" evidence="3">
    <location>
        <begin position="386"/>
        <end position="399"/>
    </location>
</feature>
<dbReference type="CDD" id="cd00022">
    <property type="entry name" value="BIR"/>
    <property type="match status" value="2"/>
</dbReference>